<keyword evidence="2" id="KW-0812">Transmembrane</keyword>
<feature type="transmembrane region" description="Helical" evidence="2">
    <location>
        <begin position="12"/>
        <end position="30"/>
    </location>
</feature>
<sequence length="177" mass="18579">MPFNTSPTTVEILMTAVYGTTATIIGIVTVHQGRRAWMIWYAYHHRQEGEAADVELGHPISQSASIEDPEGAIRVPSHTPIETQEQAVVAASPVSVEDGASTAVAPNTLFAPRPPPMSLSIQSPTEVMADGANDTNLPPSQGHEAGNDDPPAPMNTVGAPNIDAGLDQHIDGNTAMP</sequence>
<name>A0ABR4BJW5_9LECA</name>
<evidence type="ECO:0008006" key="5">
    <source>
        <dbReference type="Google" id="ProtNLM"/>
    </source>
</evidence>
<keyword evidence="2" id="KW-1133">Transmembrane helix</keyword>
<protein>
    <recommendedName>
        <fullName evidence="5">Transmembrane protein</fullName>
    </recommendedName>
</protein>
<dbReference type="EMBL" id="JBHFEH010000003">
    <property type="protein sequence ID" value="KAL2058108.1"/>
    <property type="molecule type" value="Genomic_DNA"/>
</dbReference>
<evidence type="ECO:0000256" key="2">
    <source>
        <dbReference type="SAM" id="Phobius"/>
    </source>
</evidence>
<reference evidence="3 4" key="1">
    <citation type="submission" date="2024-09" db="EMBL/GenBank/DDBJ databases">
        <title>Rethinking Asexuality: The Enigmatic Case of Functional Sexual Genes in Lepraria (Stereocaulaceae).</title>
        <authorList>
            <person name="Doellman M."/>
            <person name="Sun Y."/>
            <person name="Barcenas-Pena A."/>
            <person name="Lumbsch H.T."/>
            <person name="Grewe F."/>
        </authorList>
    </citation>
    <scope>NUCLEOTIDE SEQUENCE [LARGE SCALE GENOMIC DNA]</scope>
    <source>
        <strain evidence="3 4">Grewe 0041</strain>
    </source>
</reference>
<gene>
    <name evidence="3" type="ORF">ABVK25_001726</name>
</gene>
<keyword evidence="2" id="KW-0472">Membrane</keyword>
<evidence type="ECO:0000313" key="4">
    <source>
        <dbReference type="Proteomes" id="UP001590951"/>
    </source>
</evidence>
<accession>A0ABR4BJW5</accession>
<dbReference type="Proteomes" id="UP001590951">
    <property type="component" value="Unassembled WGS sequence"/>
</dbReference>
<comment type="caution">
    <text evidence="3">The sequence shown here is derived from an EMBL/GenBank/DDBJ whole genome shotgun (WGS) entry which is preliminary data.</text>
</comment>
<organism evidence="3 4">
    <name type="scientific">Lepraria finkii</name>
    <dbReference type="NCBI Taxonomy" id="1340010"/>
    <lineage>
        <taxon>Eukaryota</taxon>
        <taxon>Fungi</taxon>
        <taxon>Dikarya</taxon>
        <taxon>Ascomycota</taxon>
        <taxon>Pezizomycotina</taxon>
        <taxon>Lecanoromycetes</taxon>
        <taxon>OSLEUM clade</taxon>
        <taxon>Lecanoromycetidae</taxon>
        <taxon>Lecanorales</taxon>
        <taxon>Lecanorineae</taxon>
        <taxon>Stereocaulaceae</taxon>
        <taxon>Lepraria</taxon>
    </lineage>
</organism>
<proteinExistence type="predicted"/>
<evidence type="ECO:0000313" key="3">
    <source>
        <dbReference type="EMBL" id="KAL2058108.1"/>
    </source>
</evidence>
<keyword evidence="4" id="KW-1185">Reference proteome</keyword>
<feature type="region of interest" description="Disordered" evidence="1">
    <location>
        <begin position="128"/>
        <end position="177"/>
    </location>
</feature>
<evidence type="ECO:0000256" key="1">
    <source>
        <dbReference type="SAM" id="MobiDB-lite"/>
    </source>
</evidence>